<dbReference type="eggNOG" id="COG2207">
    <property type="taxonomic scope" value="Bacteria"/>
</dbReference>
<evidence type="ECO:0000256" key="1">
    <source>
        <dbReference type="ARBA" id="ARBA00023015"/>
    </source>
</evidence>
<proteinExistence type="predicted"/>
<evidence type="ECO:0000256" key="3">
    <source>
        <dbReference type="ARBA" id="ARBA00023163"/>
    </source>
</evidence>
<dbReference type="InterPro" id="IPR035418">
    <property type="entry name" value="AraC-bd_2"/>
</dbReference>
<reference evidence="6" key="1">
    <citation type="submission" date="2006-12" db="EMBL/GenBank/DDBJ databases">
        <title>Complete sequence of chromosome 1 of Verminephrobacter eiseniae EF01-2.</title>
        <authorList>
            <person name="Copeland A."/>
            <person name="Lucas S."/>
            <person name="Lapidus A."/>
            <person name="Barry K."/>
            <person name="Detter J.C."/>
            <person name="Glavina del Rio T."/>
            <person name="Dalin E."/>
            <person name="Tice H."/>
            <person name="Pitluck S."/>
            <person name="Chertkov O."/>
            <person name="Brettin T."/>
            <person name="Bruce D."/>
            <person name="Han C."/>
            <person name="Tapia R."/>
            <person name="Gilna P."/>
            <person name="Schmutz J."/>
            <person name="Larimer F."/>
            <person name="Land M."/>
            <person name="Hauser L."/>
            <person name="Kyrpides N."/>
            <person name="Kim E."/>
            <person name="Stahl D."/>
            <person name="Richardson P."/>
        </authorList>
    </citation>
    <scope>NUCLEOTIDE SEQUENCE [LARGE SCALE GENOMIC DNA]</scope>
    <source>
        <strain evidence="6">EF01-2</strain>
    </source>
</reference>
<dbReference type="PANTHER" id="PTHR46796:SF12">
    <property type="entry name" value="HTH-TYPE DNA-BINDING TRANSCRIPTIONAL ACTIVATOR EUTR"/>
    <property type="match status" value="1"/>
</dbReference>
<dbReference type="InterPro" id="IPR018062">
    <property type="entry name" value="HTH_AraC-typ_CS"/>
</dbReference>
<dbReference type="OrthoDB" id="185346at2"/>
<evidence type="ECO:0000256" key="2">
    <source>
        <dbReference type="ARBA" id="ARBA00023125"/>
    </source>
</evidence>
<dbReference type="Proteomes" id="UP000000374">
    <property type="component" value="Chromosome"/>
</dbReference>
<name>A1WJE1_VEREI</name>
<dbReference type="PROSITE" id="PS01124">
    <property type="entry name" value="HTH_ARAC_FAMILY_2"/>
    <property type="match status" value="1"/>
</dbReference>
<dbReference type="GO" id="GO:0003700">
    <property type="term" value="F:DNA-binding transcription factor activity"/>
    <property type="evidence" value="ECO:0007669"/>
    <property type="project" value="InterPro"/>
</dbReference>
<keyword evidence="6" id="KW-1185">Reference proteome</keyword>
<dbReference type="STRING" id="391735.Veis_1996"/>
<dbReference type="GO" id="GO:0043565">
    <property type="term" value="F:sequence-specific DNA binding"/>
    <property type="evidence" value="ECO:0007669"/>
    <property type="project" value="InterPro"/>
</dbReference>
<dbReference type="KEGG" id="vei:Veis_1996"/>
<feature type="domain" description="HTH araC/xylS-type" evidence="4">
    <location>
        <begin position="227"/>
        <end position="327"/>
    </location>
</feature>
<dbReference type="PANTHER" id="PTHR46796">
    <property type="entry name" value="HTH-TYPE TRANSCRIPTIONAL ACTIVATOR RHAS-RELATED"/>
    <property type="match status" value="1"/>
</dbReference>
<gene>
    <name evidence="5" type="ordered locus">Veis_1996</name>
</gene>
<dbReference type="SUPFAM" id="SSF46689">
    <property type="entry name" value="Homeodomain-like"/>
    <property type="match status" value="2"/>
</dbReference>
<dbReference type="Pfam" id="PF12833">
    <property type="entry name" value="HTH_18"/>
    <property type="match status" value="1"/>
</dbReference>
<dbReference type="RefSeq" id="WP_011809754.1">
    <property type="nucleotide sequence ID" value="NC_008786.1"/>
</dbReference>
<dbReference type="AlphaFoldDB" id="A1WJE1"/>
<dbReference type="InterPro" id="IPR050204">
    <property type="entry name" value="AraC_XylS_family_regulators"/>
</dbReference>
<dbReference type="InterPro" id="IPR009057">
    <property type="entry name" value="Homeodomain-like_sf"/>
</dbReference>
<dbReference type="GeneID" id="76460583"/>
<accession>A1WJE1</accession>
<evidence type="ECO:0000259" key="4">
    <source>
        <dbReference type="PROSITE" id="PS01124"/>
    </source>
</evidence>
<organism evidence="5 6">
    <name type="scientific">Verminephrobacter eiseniae (strain EF01-2)</name>
    <dbReference type="NCBI Taxonomy" id="391735"/>
    <lineage>
        <taxon>Bacteria</taxon>
        <taxon>Pseudomonadati</taxon>
        <taxon>Pseudomonadota</taxon>
        <taxon>Betaproteobacteria</taxon>
        <taxon>Burkholderiales</taxon>
        <taxon>Comamonadaceae</taxon>
        <taxon>Verminephrobacter</taxon>
    </lineage>
</organism>
<dbReference type="InterPro" id="IPR018060">
    <property type="entry name" value="HTH_AraC"/>
</dbReference>
<evidence type="ECO:0000313" key="5">
    <source>
        <dbReference type="EMBL" id="ABM57748.1"/>
    </source>
</evidence>
<dbReference type="SMART" id="SM00342">
    <property type="entry name" value="HTH_ARAC"/>
    <property type="match status" value="1"/>
</dbReference>
<dbReference type="Pfam" id="PF14525">
    <property type="entry name" value="AraC_binding_2"/>
    <property type="match status" value="1"/>
</dbReference>
<dbReference type="EMBL" id="CP000542">
    <property type="protein sequence ID" value="ABM57748.1"/>
    <property type="molecule type" value="Genomic_DNA"/>
</dbReference>
<keyword evidence="2" id="KW-0238">DNA-binding</keyword>
<evidence type="ECO:0000313" key="6">
    <source>
        <dbReference type="Proteomes" id="UP000000374"/>
    </source>
</evidence>
<dbReference type="PROSITE" id="PS00041">
    <property type="entry name" value="HTH_ARAC_FAMILY_1"/>
    <property type="match status" value="1"/>
</dbReference>
<sequence>MEASLKQELQQMYKTPLFHSCDPNEVKQHTVKAFKEHELTWGGGKVDSALYGAQLGTLSFFILRYGAAVHINPGELNGFMLFQAPLSGNAQIRVGRHTVAASPQMGAIISPKLALQLDWSEGCEQVLVKFPRERVEHACRALIGNDLKKGAIEFHPEMPLHAASGRSWQYHLGSLLCNHEFSDQPHSEPLVHAQVQTLIHHLLLCQPNNYSDQLLRRPGTAPQRKLRVAEDYITSHLHEPLTLEAIANACGTGVRSLCAAFREHYQCAPMAYVRQKRLAAARSELMNAAPGAHVTDIALRCGFSHLGRFSLSYRARYGETPLQTLRR</sequence>
<dbReference type="Gene3D" id="1.10.10.60">
    <property type="entry name" value="Homeodomain-like"/>
    <property type="match status" value="1"/>
</dbReference>
<keyword evidence="3" id="KW-0804">Transcription</keyword>
<dbReference type="HOGENOM" id="CLU_047930_0_1_4"/>
<keyword evidence="1" id="KW-0805">Transcription regulation</keyword>
<protein>
    <submittedName>
        <fullName evidence="5">Transcriptional regulator, AraC family</fullName>
    </submittedName>
</protein>